<dbReference type="Pfam" id="PF00651">
    <property type="entry name" value="BTB"/>
    <property type="match status" value="1"/>
</dbReference>
<feature type="region of interest" description="Disordered" evidence="1">
    <location>
        <begin position="573"/>
        <end position="618"/>
    </location>
</feature>
<evidence type="ECO:0000259" key="2">
    <source>
        <dbReference type="PROSITE" id="PS50097"/>
    </source>
</evidence>
<feature type="region of interest" description="Disordered" evidence="1">
    <location>
        <begin position="139"/>
        <end position="287"/>
    </location>
</feature>
<evidence type="ECO:0000256" key="1">
    <source>
        <dbReference type="SAM" id="MobiDB-lite"/>
    </source>
</evidence>
<evidence type="ECO:0000313" key="4">
    <source>
        <dbReference type="Proteomes" id="UP001186944"/>
    </source>
</evidence>
<reference evidence="3" key="1">
    <citation type="submission" date="2019-08" db="EMBL/GenBank/DDBJ databases">
        <title>The improved chromosome-level genome for the pearl oyster Pinctada fucata martensii using PacBio sequencing and Hi-C.</title>
        <authorList>
            <person name="Zheng Z."/>
        </authorList>
    </citation>
    <scope>NUCLEOTIDE SEQUENCE</scope>
    <source>
        <strain evidence="3">ZZ-2019</strain>
        <tissue evidence="3">Adductor muscle</tissue>
    </source>
</reference>
<dbReference type="InterPro" id="IPR011333">
    <property type="entry name" value="SKP1/BTB/POZ_sf"/>
</dbReference>
<feature type="compositionally biased region" description="Polar residues" evidence="1">
    <location>
        <begin position="177"/>
        <end position="203"/>
    </location>
</feature>
<dbReference type="Gene3D" id="3.30.710.10">
    <property type="entry name" value="Potassium Channel Kv1.1, Chain A"/>
    <property type="match status" value="1"/>
</dbReference>
<feature type="compositionally biased region" description="Polar residues" evidence="1">
    <location>
        <begin position="88"/>
        <end position="116"/>
    </location>
</feature>
<dbReference type="PANTHER" id="PTHR22744">
    <property type="entry name" value="HELIX LOOP HELIX PROTEIN 21-RELATED"/>
    <property type="match status" value="1"/>
</dbReference>
<feature type="compositionally biased region" description="Polar residues" evidence="1">
    <location>
        <begin position="242"/>
        <end position="252"/>
    </location>
</feature>
<dbReference type="AlphaFoldDB" id="A0AA88YKF5"/>
<feature type="compositionally biased region" description="Basic and acidic residues" evidence="1">
    <location>
        <begin position="165"/>
        <end position="176"/>
    </location>
</feature>
<gene>
    <name evidence="3" type="ORF">FSP39_002630</name>
</gene>
<feature type="compositionally biased region" description="Basic and acidic residues" evidence="1">
    <location>
        <begin position="259"/>
        <end position="270"/>
    </location>
</feature>
<feature type="compositionally biased region" description="Polar residues" evidence="1">
    <location>
        <begin position="146"/>
        <end position="162"/>
    </location>
</feature>
<evidence type="ECO:0000313" key="3">
    <source>
        <dbReference type="EMBL" id="KAK3101315.1"/>
    </source>
</evidence>
<dbReference type="EMBL" id="VSWD01000005">
    <property type="protein sequence ID" value="KAK3101315.1"/>
    <property type="molecule type" value="Genomic_DNA"/>
</dbReference>
<organism evidence="3 4">
    <name type="scientific">Pinctada imbricata</name>
    <name type="common">Atlantic pearl-oyster</name>
    <name type="synonym">Pinctada martensii</name>
    <dbReference type="NCBI Taxonomy" id="66713"/>
    <lineage>
        <taxon>Eukaryota</taxon>
        <taxon>Metazoa</taxon>
        <taxon>Spiralia</taxon>
        <taxon>Lophotrochozoa</taxon>
        <taxon>Mollusca</taxon>
        <taxon>Bivalvia</taxon>
        <taxon>Autobranchia</taxon>
        <taxon>Pteriomorphia</taxon>
        <taxon>Pterioida</taxon>
        <taxon>Pterioidea</taxon>
        <taxon>Pteriidae</taxon>
        <taxon>Pinctada</taxon>
    </lineage>
</organism>
<dbReference type="Proteomes" id="UP001186944">
    <property type="component" value="Unassembled WGS sequence"/>
</dbReference>
<feature type="compositionally biased region" description="Polar residues" evidence="1">
    <location>
        <begin position="577"/>
        <end position="594"/>
    </location>
</feature>
<dbReference type="PANTHER" id="PTHR22744:SF17">
    <property type="entry name" value="BTB DOMAIN-CONTAINING PROTEIN"/>
    <property type="match status" value="1"/>
</dbReference>
<proteinExistence type="predicted"/>
<dbReference type="SUPFAM" id="SSF54695">
    <property type="entry name" value="POZ domain"/>
    <property type="match status" value="1"/>
</dbReference>
<name>A0AA88YKF5_PINIB</name>
<sequence length="618" mass="69440">MSHNALKEDYNENYIGTYSRGDDIAKPNEGYEESYDLTLTGIVSPISKEINENQTTVASVARAEVPGNSLKSTSQKEDDITDKRPPTNFISNGRENTLGSHTSENLQNQLTGSNREASIEKGQIKSGYDYELEETKIRSLTKDSVHGNQRPSPKQSSISKVTPSPRERHTERHRDSQAQNSLNNSVNSQRSHAQSKASVSMSYGSGLDQKSPVVSSTRQQPFKTSNETTQVAGFKRQKHNHPVNTKDTSITSKPRLHRREGNRESSEKLPEIPGSNTQRKPTKKLSVTESIERLSVRKGRDFVRETERKITQTAKRKFDENWTNNSRNMSGIIPGSLSHDHRSRHGPSPEESLPFLKEDQYTNVVLVVDGKKLFINRCILGYCSPYFQKLLDNAAKAAAADKKKKAEVKISDRTYPDMLELLSCLHPATQKEISEKSALRLLPMANDFGITTLKERCESILVGTLRKPQVNPKTSKGLPTHRSRKDSVPDMLMMMKCIKCADAAESKGLLDECVRLFSNPDVPLKDLKASTEISDQVKAKIYENRMDSTASKVSKLQSELSKEKEQNLALQKEIQERQSNSKQRNSRTIQNFGSDPSLDAHRKHNNGPTQRTHKTPRT</sequence>
<dbReference type="PROSITE" id="PS50097">
    <property type="entry name" value="BTB"/>
    <property type="match status" value="1"/>
</dbReference>
<feature type="compositionally biased region" description="Polar residues" evidence="1">
    <location>
        <begin position="212"/>
        <end position="231"/>
    </location>
</feature>
<protein>
    <recommendedName>
        <fullName evidence="2">BTB domain-containing protein</fullName>
    </recommendedName>
</protein>
<feature type="compositionally biased region" description="Basic and acidic residues" evidence="1">
    <location>
        <begin position="74"/>
        <end position="85"/>
    </location>
</feature>
<accession>A0AA88YKF5</accession>
<keyword evidence="4" id="KW-1185">Reference proteome</keyword>
<feature type="compositionally biased region" description="Basic residues" evidence="1">
    <location>
        <begin position="601"/>
        <end position="618"/>
    </location>
</feature>
<feature type="region of interest" description="Disordered" evidence="1">
    <location>
        <begin position="61"/>
        <end position="122"/>
    </location>
</feature>
<dbReference type="InterPro" id="IPR000210">
    <property type="entry name" value="BTB/POZ_dom"/>
</dbReference>
<comment type="caution">
    <text evidence="3">The sequence shown here is derived from an EMBL/GenBank/DDBJ whole genome shotgun (WGS) entry which is preliminary data.</text>
</comment>
<dbReference type="SMART" id="SM00225">
    <property type="entry name" value="BTB"/>
    <property type="match status" value="1"/>
</dbReference>
<feature type="domain" description="BTB" evidence="2">
    <location>
        <begin position="362"/>
        <end position="426"/>
    </location>
</feature>
<feature type="compositionally biased region" description="Polar residues" evidence="1">
    <location>
        <begin position="274"/>
        <end position="287"/>
    </location>
</feature>